<dbReference type="Proteomes" id="UP000501676">
    <property type="component" value="Chromosome"/>
</dbReference>
<name>A0A6G7B9G3_9LACO</name>
<dbReference type="RefSeq" id="WP_006729571.1">
    <property type="nucleotide sequence ID" value="NZ_CABKQA010000001.1"/>
</dbReference>
<keyword evidence="2" id="KW-0472">Membrane</keyword>
<dbReference type="AlphaFoldDB" id="A0A6G7B9G3"/>
<organism evidence="3 4">
    <name type="scientific">Lactobacillus iners</name>
    <dbReference type="NCBI Taxonomy" id="147802"/>
    <lineage>
        <taxon>Bacteria</taxon>
        <taxon>Bacillati</taxon>
        <taxon>Bacillota</taxon>
        <taxon>Bacilli</taxon>
        <taxon>Lactobacillales</taxon>
        <taxon>Lactobacillaceae</taxon>
        <taxon>Lactobacillus</taxon>
    </lineage>
</organism>
<evidence type="ECO:0000256" key="2">
    <source>
        <dbReference type="SAM" id="Phobius"/>
    </source>
</evidence>
<dbReference type="EMBL" id="CP049228">
    <property type="protein sequence ID" value="QIH24133.1"/>
    <property type="molecule type" value="Genomic_DNA"/>
</dbReference>
<evidence type="ECO:0000256" key="1">
    <source>
        <dbReference type="SAM" id="MobiDB-lite"/>
    </source>
</evidence>
<gene>
    <name evidence="3" type="ORF">G6Z83_05535</name>
</gene>
<reference evidence="3 4" key="1">
    <citation type="submission" date="2020-02" db="EMBL/GenBank/DDBJ databases">
        <title>Complete genome sequences of six Lactobacillus iners strains isolated from the human vagina.</title>
        <authorList>
            <person name="France M.T."/>
            <person name="Rutt L."/>
            <person name="Narina S."/>
            <person name="Arbaugh S."/>
            <person name="Humphrys M.S."/>
            <person name="Ma B."/>
            <person name="Hayward M.R."/>
            <person name="Relman D."/>
            <person name="Kwon D.S."/>
            <person name="Ravel J."/>
        </authorList>
    </citation>
    <scope>NUCLEOTIDE SEQUENCE [LARGE SCALE GENOMIC DNA]</scope>
    <source>
        <strain evidence="3 4">C0210C1</strain>
    </source>
</reference>
<evidence type="ECO:0000313" key="3">
    <source>
        <dbReference type="EMBL" id="QIH24133.1"/>
    </source>
</evidence>
<keyword evidence="2" id="KW-0812">Transmembrane</keyword>
<evidence type="ECO:0000313" key="4">
    <source>
        <dbReference type="Proteomes" id="UP000501676"/>
    </source>
</evidence>
<feature type="region of interest" description="Disordered" evidence="1">
    <location>
        <begin position="79"/>
        <end position="98"/>
    </location>
</feature>
<sequence length="98" mass="11560">MKFKYFVIAILAFIILNLILLLNIIYKLLTFLFPIFFIIDILIIVFGALSIYIAIHKAKKKYSSYIKKFYYNDNCKQASTSHRKEARNVTIDDVDKED</sequence>
<keyword evidence="2" id="KW-1133">Transmembrane helix</keyword>
<accession>A0A6G7B9G3</accession>
<feature type="transmembrane region" description="Helical" evidence="2">
    <location>
        <begin position="5"/>
        <end position="25"/>
    </location>
</feature>
<protein>
    <submittedName>
        <fullName evidence="3">Uncharacterized protein</fullName>
    </submittedName>
</protein>
<dbReference type="GeneID" id="93221810"/>
<feature type="transmembrane region" description="Helical" evidence="2">
    <location>
        <begin position="31"/>
        <end position="55"/>
    </location>
</feature>
<proteinExistence type="predicted"/>